<evidence type="ECO:0000313" key="8">
    <source>
        <dbReference type="Proteomes" id="UP000617628"/>
    </source>
</evidence>
<comment type="subcellular location">
    <subcellularLocation>
        <location evidence="1">Membrane</location>
        <topology evidence="1">Single-pass membrane protein</topology>
    </subcellularLocation>
</comment>
<accession>A0A934VTQ2</accession>
<feature type="transmembrane region" description="Helical" evidence="5">
    <location>
        <begin position="97"/>
        <end position="121"/>
    </location>
</feature>
<protein>
    <submittedName>
        <fullName evidence="7">M56 family metallopeptidase</fullName>
    </submittedName>
</protein>
<dbReference type="GO" id="GO:0055085">
    <property type="term" value="P:transmembrane transport"/>
    <property type="evidence" value="ECO:0007669"/>
    <property type="project" value="InterPro"/>
</dbReference>
<dbReference type="InterPro" id="IPR037682">
    <property type="entry name" value="TonB_C"/>
</dbReference>
<organism evidence="7 8">
    <name type="scientific">Pelagicoccus mobilis</name>
    <dbReference type="NCBI Taxonomy" id="415221"/>
    <lineage>
        <taxon>Bacteria</taxon>
        <taxon>Pseudomonadati</taxon>
        <taxon>Verrucomicrobiota</taxon>
        <taxon>Opitutia</taxon>
        <taxon>Puniceicoccales</taxon>
        <taxon>Pelagicoccaceae</taxon>
        <taxon>Pelagicoccus</taxon>
    </lineage>
</organism>
<evidence type="ECO:0000256" key="1">
    <source>
        <dbReference type="ARBA" id="ARBA00004167"/>
    </source>
</evidence>
<evidence type="ECO:0000259" key="6">
    <source>
        <dbReference type="PROSITE" id="PS52015"/>
    </source>
</evidence>
<dbReference type="SUPFAM" id="SSF74653">
    <property type="entry name" value="TolA/TonB C-terminal domain"/>
    <property type="match status" value="1"/>
</dbReference>
<reference evidence="7" key="1">
    <citation type="submission" date="2021-01" db="EMBL/GenBank/DDBJ databases">
        <title>Modified the classification status of verrucomicrobia.</title>
        <authorList>
            <person name="Feng X."/>
        </authorList>
    </citation>
    <scope>NUCLEOTIDE SEQUENCE</scope>
    <source>
        <strain evidence="7">KCTC 13126</strain>
    </source>
</reference>
<dbReference type="PANTHER" id="PTHR34978:SF3">
    <property type="entry name" value="SLR0241 PROTEIN"/>
    <property type="match status" value="1"/>
</dbReference>
<dbReference type="EMBL" id="JAENIL010000081">
    <property type="protein sequence ID" value="MBK1880310.1"/>
    <property type="molecule type" value="Genomic_DNA"/>
</dbReference>
<dbReference type="Gene3D" id="3.30.1150.10">
    <property type="match status" value="1"/>
</dbReference>
<keyword evidence="8" id="KW-1185">Reference proteome</keyword>
<dbReference type="Proteomes" id="UP000617628">
    <property type="component" value="Unassembled WGS sequence"/>
</dbReference>
<dbReference type="NCBIfam" id="TIGR01352">
    <property type="entry name" value="tonB_Cterm"/>
    <property type="match status" value="1"/>
</dbReference>
<dbReference type="Pfam" id="PF03544">
    <property type="entry name" value="TonB_C"/>
    <property type="match status" value="1"/>
</dbReference>
<dbReference type="CDD" id="cd07341">
    <property type="entry name" value="M56_BlaR1_MecR1_like"/>
    <property type="match status" value="1"/>
</dbReference>
<dbReference type="PROSITE" id="PS52015">
    <property type="entry name" value="TONB_CTD"/>
    <property type="match status" value="1"/>
</dbReference>
<feature type="transmembrane region" description="Helical" evidence="5">
    <location>
        <begin position="12"/>
        <end position="32"/>
    </location>
</feature>
<dbReference type="RefSeq" id="WP_200359139.1">
    <property type="nucleotide sequence ID" value="NZ_JAENIL010000081.1"/>
</dbReference>
<name>A0A934VTQ2_9BACT</name>
<keyword evidence="4 5" id="KW-0472">Membrane</keyword>
<dbReference type="InterPro" id="IPR006260">
    <property type="entry name" value="TonB/TolA_C"/>
</dbReference>
<keyword evidence="2 5" id="KW-0812">Transmembrane</keyword>
<comment type="caution">
    <text evidence="7">The sequence shown here is derived from an EMBL/GenBank/DDBJ whole genome shotgun (WGS) entry which is preliminary data.</text>
</comment>
<evidence type="ECO:0000256" key="5">
    <source>
        <dbReference type="SAM" id="Phobius"/>
    </source>
</evidence>
<gene>
    <name evidence="7" type="ORF">JIN87_25725</name>
</gene>
<sequence>MSPAYSSHIDFWAVHITESTLFAIGVLILVSIARFQEGQTRFRFYQLALSKFLVPVGPFLSHVFDSDTLRSIPIANLTFAPLASPASALSQESPSDWSFLLLAIWASGFTILAVARAIGFYRTLSFGSSNRLHKEEVQELPIFIDNRVSSIGLVGYFRPRIIVNAAFLDALSHKELMAAVSHEIAHARRKDNLWRLLHEVIVALFWLHPLVWVLRNKLCSESEHACDEFALSQGEEPHDYAKCLVKAASLNTHYTSRWVTSFSAAALKKRIRKITTFENKKESKMKTLFTHLAVWSLLGLVALTSSSLTASESRTASTEDKIYSMSDLDVHPRAIEMVTPEYPKALHDQKITGRVVVEWILNEEGKVLSPKVIKSTHDEFKQPSLDAVTATQWAPGEIAGKAVNVRIRMPIKFQP</sequence>
<dbReference type="AlphaFoldDB" id="A0A934VTQ2"/>
<proteinExistence type="predicted"/>
<evidence type="ECO:0000313" key="7">
    <source>
        <dbReference type="EMBL" id="MBK1880310.1"/>
    </source>
</evidence>
<evidence type="ECO:0000256" key="3">
    <source>
        <dbReference type="ARBA" id="ARBA00022989"/>
    </source>
</evidence>
<dbReference type="GO" id="GO:0016020">
    <property type="term" value="C:membrane"/>
    <property type="evidence" value="ECO:0007669"/>
    <property type="project" value="UniProtKB-SubCell"/>
</dbReference>
<dbReference type="InterPro" id="IPR008756">
    <property type="entry name" value="Peptidase_M56"/>
</dbReference>
<dbReference type="InterPro" id="IPR052173">
    <property type="entry name" value="Beta-lactam_resp_regulator"/>
</dbReference>
<evidence type="ECO:0000256" key="2">
    <source>
        <dbReference type="ARBA" id="ARBA00022692"/>
    </source>
</evidence>
<keyword evidence="3 5" id="KW-1133">Transmembrane helix</keyword>
<dbReference type="Pfam" id="PF05569">
    <property type="entry name" value="Peptidase_M56"/>
    <property type="match status" value="1"/>
</dbReference>
<evidence type="ECO:0000256" key="4">
    <source>
        <dbReference type="ARBA" id="ARBA00023136"/>
    </source>
</evidence>
<dbReference type="PANTHER" id="PTHR34978">
    <property type="entry name" value="POSSIBLE SENSOR-TRANSDUCER PROTEIN BLAR"/>
    <property type="match status" value="1"/>
</dbReference>
<feature type="domain" description="TonB C-terminal" evidence="6">
    <location>
        <begin position="327"/>
        <end position="415"/>
    </location>
</feature>